<proteinExistence type="predicted"/>
<accession>A0ACC5YMI9</accession>
<protein>
    <submittedName>
        <fullName evidence="1">Uncharacterized protein</fullName>
    </submittedName>
</protein>
<keyword evidence="2" id="KW-1185">Reference proteome</keyword>
<comment type="caution">
    <text evidence="1">The sequence shown here is derived from an EMBL/GenBank/DDBJ whole genome shotgun (WGS) entry which is preliminary data.</text>
</comment>
<evidence type="ECO:0000313" key="1">
    <source>
        <dbReference type="EMBL" id="MCJ8737020.1"/>
    </source>
</evidence>
<name>A0ACC5YMI9_9TELE</name>
<sequence length="56" mass="6423">MCSQSSCCDTAPKSEIPNCCDSSQHEHRVRWECRKKKITEKQNPTIVGFVLRRGDV</sequence>
<evidence type="ECO:0000313" key="2">
    <source>
        <dbReference type="Proteomes" id="UP000830395"/>
    </source>
</evidence>
<dbReference type="EMBL" id="CM040984">
    <property type="protein sequence ID" value="MCJ8737020.1"/>
    <property type="molecule type" value="Genomic_DNA"/>
</dbReference>
<reference evidence="1" key="1">
    <citation type="submission" date="2020-02" db="EMBL/GenBank/DDBJ databases">
        <title>Genome sequencing of the panga catfish, Pangasius djambal.</title>
        <authorList>
            <person name="Wen M."/>
            <person name="Zahm M."/>
            <person name="Roques C."/>
            <person name="Cabau C."/>
            <person name="Klopp C."/>
            <person name="Donnadieu C."/>
            <person name="Jouanno E."/>
            <person name="Avarre J.-C."/>
            <person name="Campet M."/>
            <person name="Ha T."/>
            <person name="Dugue R."/>
            <person name="Lampietro C."/>
            <person name="Louis A."/>
            <person name="Herpin A."/>
            <person name="Echchiki A."/>
            <person name="Berthelot C."/>
            <person name="Parey E."/>
            <person name="Roest-Crollius H."/>
            <person name="Braasch I."/>
            <person name="Postlethwait J.H."/>
            <person name="Bobe J."/>
            <person name="Montfort J."/>
            <person name="Bouchez O."/>
            <person name="Begum T."/>
            <person name="Schartl M."/>
            <person name="Gustiano R."/>
            <person name="Guiguen Y."/>
        </authorList>
    </citation>
    <scope>NUCLEOTIDE SEQUENCE</scope>
    <source>
        <strain evidence="1">Pdj_M5554</strain>
    </source>
</reference>
<gene>
    <name evidence="1" type="ORF">PDJAM_G00018950</name>
</gene>
<organism evidence="1 2">
    <name type="scientific">Pangasius djambal</name>
    <dbReference type="NCBI Taxonomy" id="1691987"/>
    <lineage>
        <taxon>Eukaryota</taxon>
        <taxon>Metazoa</taxon>
        <taxon>Chordata</taxon>
        <taxon>Craniata</taxon>
        <taxon>Vertebrata</taxon>
        <taxon>Euteleostomi</taxon>
        <taxon>Actinopterygii</taxon>
        <taxon>Neopterygii</taxon>
        <taxon>Teleostei</taxon>
        <taxon>Ostariophysi</taxon>
        <taxon>Siluriformes</taxon>
        <taxon>Pangasiidae</taxon>
        <taxon>Pangasius</taxon>
    </lineage>
</organism>
<dbReference type="Proteomes" id="UP000830395">
    <property type="component" value="Chromosome 10"/>
</dbReference>